<dbReference type="EMBL" id="GBRH01256315">
    <property type="protein sequence ID" value="JAD41580.1"/>
    <property type="molecule type" value="Transcribed_RNA"/>
</dbReference>
<accession>A0A0A8ZXU3</accession>
<reference evidence="1" key="1">
    <citation type="submission" date="2014-09" db="EMBL/GenBank/DDBJ databases">
        <authorList>
            <person name="Magalhaes I.L.F."/>
            <person name="Oliveira U."/>
            <person name="Santos F.R."/>
            <person name="Vidigal T.H.D.A."/>
            <person name="Brescovit A.D."/>
            <person name="Santos A.J."/>
        </authorList>
    </citation>
    <scope>NUCLEOTIDE SEQUENCE</scope>
    <source>
        <tissue evidence="1">Shoot tissue taken approximately 20 cm above the soil surface</tissue>
    </source>
</reference>
<evidence type="ECO:0000313" key="1">
    <source>
        <dbReference type="EMBL" id="JAD41580.1"/>
    </source>
</evidence>
<protein>
    <submittedName>
        <fullName evidence="1">Uncharacterized protein</fullName>
    </submittedName>
</protein>
<reference evidence="1" key="2">
    <citation type="journal article" date="2015" name="Data Brief">
        <title>Shoot transcriptome of the giant reed, Arundo donax.</title>
        <authorList>
            <person name="Barrero R.A."/>
            <person name="Guerrero F.D."/>
            <person name="Moolhuijzen P."/>
            <person name="Goolsby J.A."/>
            <person name="Tidwell J."/>
            <person name="Bellgard S.E."/>
            <person name="Bellgard M.I."/>
        </authorList>
    </citation>
    <scope>NUCLEOTIDE SEQUENCE</scope>
    <source>
        <tissue evidence="1">Shoot tissue taken approximately 20 cm above the soil surface</tissue>
    </source>
</reference>
<sequence>MLHSSLIFGKITS</sequence>
<organism evidence="1">
    <name type="scientific">Arundo donax</name>
    <name type="common">Giant reed</name>
    <name type="synonym">Donax arundinaceus</name>
    <dbReference type="NCBI Taxonomy" id="35708"/>
    <lineage>
        <taxon>Eukaryota</taxon>
        <taxon>Viridiplantae</taxon>
        <taxon>Streptophyta</taxon>
        <taxon>Embryophyta</taxon>
        <taxon>Tracheophyta</taxon>
        <taxon>Spermatophyta</taxon>
        <taxon>Magnoliopsida</taxon>
        <taxon>Liliopsida</taxon>
        <taxon>Poales</taxon>
        <taxon>Poaceae</taxon>
        <taxon>PACMAD clade</taxon>
        <taxon>Arundinoideae</taxon>
        <taxon>Arundineae</taxon>
        <taxon>Arundo</taxon>
    </lineage>
</organism>
<name>A0A0A8ZXU3_ARUDO</name>
<proteinExistence type="predicted"/>